<dbReference type="EC" id="3.1.26.-" evidence="4"/>
<dbReference type="Proteomes" id="UP000198778">
    <property type="component" value="Unassembled WGS sequence"/>
</dbReference>
<comment type="similarity">
    <text evidence="4">Belongs to the MrnC RNase family.</text>
</comment>
<keyword evidence="4" id="KW-0698">rRNA processing</keyword>
<dbReference type="PANTHER" id="PTHR34276:SF1">
    <property type="entry name" value="MINI-RIBONUCLEASE 3"/>
    <property type="match status" value="1"/>
</dbReference>
<dbReference type="OrthoDB" id="46571at2"/>
<accession>A0A1H0FDM9</accession>
<evidence type="ECO:0000256" key="1">
    <source>
        <dbReference type="ARBA" id="ARBA00022722"/>
    </source>
</evidence>
<gene>
    <name evidence="4" type="primary">mrnC</name>
    <name evidence="6" type="ORF">SAMN04488053_104287</name>
</gene>
<protein>
    <recommendedName>
        <fullName evidence="4">Mini-ribonuclease 3</fullName>
        <shortName evidence="4">Mini-3</shortName>
        <shortName evidence="4">Mini-RNase 3</shortName>
        <ecNumber evidence="4">3.1.26.-</ecNumber>
    </recommendedName>
    <alternativeName>
        <fullName evidence="4">Mini-RNase III</fullName>
        <shortName evidence="4">Mini-III</shortName>
    </alternativeName>
</protein>
<keyword evidence="4" id="KW-0699">rRNA-binding</keyword>
<keyword evidence="7" id="KW-1185">Reference proteome</keyword>
<keyword evidence="1 4" id="KW-0540">Nuclease</keyword>
<proteinExistence type="inferred from homology"/>
<dbReference type="STRING" id="745820.SAMN04488053_104287"/>
<dbReference type="Gene3D" id="1.10.1520.10">
    <property type="entry name" value="Ribonuclease III domain"/>
    <property type="match status" value="1"/>
</dbReference>
<feature type="domain" description="RNase III" evidence="5">
    <location>
        <begin position="1"/>
        <end position="136"/>
    </location>
</feature>
<comment type="cofactor">
    <cofactor evidence="4">
        <name>Mg(2+)</name>
        <dbReference type="ChEBI" id="CHEBI:18420"/>
    </cofactor>
</comment>
<dbReference type="GO" id="GO:0005737">
    <property type="term" value="C:cytoplasm"/>
    <property type="evidence" value="ECO:0007669"/>
    <property type="project" value="UniProtKB-SubCell"/>
</dbReference>
<dbReference type="SMART" id="SM00535">
    <property type="entry name" value="RIBOc"/>
    <property type="match status" value="1"/>
</dbReference>
<keyword evidence="4" id="KW-0963">Cytoplasm</keyword>
<reference evidence="7" key="1">
    <citation type="submission" date="2016-10" db="EMBL/GenBank/DDBJ databases">
        <authorList>
            <person name="Varghese N."/>
            <person name="Submissions S."/>
        </authorList>
    </citation>
    <scope>NUCLEOTIDE SEQUENCE [LARGE SCALE GENOMIC DNA]</scope>
    <source>
        <strain evidence="7">CGMCC 1.10369</strain>
    </source>
</reference>
<evidence type="ECO:0000256" key="4">
    <source>
        <dbReference type="HAMAP-Rule" id="MF_01468"/>
    </source>
</evidence>
<keyword evidence="2 4" id="KW-0255">Endonuclease</keyword>
<organism evidence="6 7">
    <name type="scientific">Alkalicoccus daliensis</name>
    <dbReference type="NCBI Taxonomy" id="745820"/>
    <lineage>
        <taxon>Bacteria</taxon>
        <taxon>Bacillati</taxon>
        <taxon>Bacillota</taxon>
        <taxon>Bacilli</taxon>
        <taxon>Bacillales</taxon>
        <taxon>Bacillaceae</taxon>
        <taxon>Alkalicoccus</taxon>
    </lineage>
</organism>
<dbReference type="RefSeq" id="WP_090842714.1">
    <property type="nucleotide sequence ID" value="NZ_FNIL01000004.1"/>
</dbReference>
<dbReference type="EMBL" id="FNIL01000004">
    <property type="protein sequence ID" value="SDN92681.1"/>
    <property type="molecule type" value="Genomic_DNA"/>
</dbReference>
<comment type="subunit">
    <text evidence="4">Homodimer.</text>
</comment>
<keyword evidence="3 4" id="KW-0378">Hydrolase</keyword>
<evidence type="ECO:0000256" key="3">
    <source>
        <dbReference type="ARBA" id="ARBA00022801"/>
    </source>
</evidence>
<feature type="active site" evidence="4">
    <location>
        <position position="23"/>
    </location>
</feature>
<dbReference type="GO" id="GO:0019843">
    <property type="term" value="F:rRNA binding"/>
    <property type="evidence" value="ECO:0007669"/>
    <property type="project" value="UniProtKB-UniRule"/>
</dbReference>
<dbReference type="GO" id="GO:0004525">
    <property type="term" value="F:ribonuclease III activity"/>
    <property type="evidence" value="ECO:0007669"/>
    <property type="project" value="InterPro"/>
</dbReference>
<keyword evidence="4" id="KW-0460">Magnesium</keyword>
<dbReference type="AlphaFoldDB" id="A0A1H0FDM9"/>
<dbReference type="GO" id="GO:0006364">
    <property type="term" value="P:rRNA processing"/>
    <property type="evidence" value="ECO:0007669"/>
    <property type="project" value="UniProtKB-UniRule"/>
</dbReference>
<dbReference type="InterPro" id="IPR008226">
    <property type="entry name" value="Mini3_fam"/>
</dbReference>
<comment type="subcellular location">
    <subcellularLocation>
        <location evidence="4">Cytoplasm</location>
    </subcellularLocation>
</comment>
<dbReference type="SUPFAM" id="SSF69065">
    <property type="entry name" value="RNase III domain-like"/>
    <property type="match status" value="1"/>
</dbReference>
<sequence>MRLHEKVSEPAQINGLALAYMGDGVFETYVRFRLIAKGGVRPNKLHREATKYVSAKSQSRLLKQLQEKNVLTEEESAVVRRGRNAKSGTIPKNTDRATYQDSTAFEALIGYLYLMEQEERLDEIVQLSFDIIEGKEG</sequence>
<evidence type="ECO:0000313" key="6">
    <source>
        <dbReference type="EMBL" id="SDN92681.1"/>
    </source>
</evidence>
<evidence type="ECO:0000256" key="2">
    <source>
        <dbReference type="ARBA" id="ARBA00022759"/>
    </source>
</evidence>
<dbReference type="PIRSF" id="PIRSF005520">
    <property type="entry name" value="UCP005520"/>
    <property type="match status" value="1"/>
</dbReference>
<dbReference type="PANTHER" id="PTHR34276">
    <property type="entry name" value="MINI-RIBONUCLEASE 3"/>
    <property type="match status" value="1"/>
</dbReference>
<comment type="function">
    <text evidence="4">Involved in correct processing of both the 5' and 3' ends of 23S rRNA precursor. Processes 30S rRNA precursor transcript even in absence of ribonuclease 3 (Rnc); Rnc processes 30S rRNA into smaller rRNA precursors.</text>
</comment>
<dbReference type="Pfam" id="PF00636">
    <property type="entry name" value="Ribonuclease_3"/>
    <property type="match status" value="1"/>
</dbReference>
<dbReference type="InterPro" id="IPR036389">
    <property type="entry name" value="RNase_III_sf"/>
</dbReference>
<keyword evidence="4" id="KW-0690">Ribosome biogenesis</keyword>
<keyword evidence="4" id="KW-0694">RNA-binding</keyword>
<evidence type="ECO:0000313" key="7">
    <source>
        <dbReference type="Proteomes" id="UP000198778"/>
    </source>
</evidence>
<evidence type="ECO:0000259" key="5">
    <source>
        <dbReference type="SMART" id="SM00535"/>
    </source>
</evidence>
<dbReference type="InterPro" id="IPR000999">
    <property type="entry name" value="RNase_III_dom"/>
</dbReference>
<name>A0A1H0FDM9_9BACI</name>
<dbReference type="HAMAP" id="MF_01468">
    <property type="entry name" value="RNase_Mini_III"/>
    <property type="match status" value="1"/>
</dbReference>